<feature type="compositionally biased region" description="Pro residues" evidence="8">
    <location>
        <begin position="697"/>
        <end position="711"/>
    </location>
</feature>
<feature type="compositionally biased region" description="Basic residues" evidence="8">
    <location>
        <begin position="219"/>
        <end position="230"/>
    </location>
</feature>
<feature type="compositionally biased region" description="Basic and acidic residues" evidence="8">
    <location>
        <begin position="649"/>
        <end position="660"/>
    </location>
</feature>
<feature type="compositionally biased region" description="Low complexity" evidence="8">
    <location>
        <begin position="1041"/>
        <end position="1062"/>
    </location>
</feature>
<comment type="subcellular location">
    <subcellularLocation>
        <location evidence="1">Cell membrane</location>
        <topology evidence="1">Peripheral membrane protein</topology>
    </subcellularLocation>
    <subcellularLocation>
        <location evidence="2">Cytoplasm</location>
        <location evidence="2">Cytoskeleton</location>
    </subcellularLocation>
</comment>
<feature type="compositionally biased region" description="Low complexity" evidence="8">
    <location>
        <begin position="1411"/>
        <end position="1424"/>
    </location>
</feature>
<dbReference type="FunFam" id="2.30.29.30:FF:000048">
    <property type="entry name" value="Ras association (RalGDS/AF-6) and pleckstrin homology domains 1"/>
    <property type="match status" value="1"/>
</dbReference>
<feature type="compositionally biased region" description="Pro residues" evidence="8">
    <location>
        <begin position="830"/>
        <end position="846"/>
    </location>
</feature>
<dbReference type="GO" id="GO:0005829">
    <property type="term" value="C:cytosol"/>
    <property type="evidence" value="ECO:0007669"/>
    <property type="project" value="UniProtKB-ARBA"/>
</dbReference>
<organism evidence="11 12">
    <name type="scientific">Sinocyclocheilus rhinocerous</name>
    <dbReference type="NCBI Taxonomy" id="307959"/>
    <lineage>
        <taxon>Eukaryota</taxon>
        <taxon>Metazoa</taxon>
        <taxon>Chordata</taxon>
        <taxon>Craniata</taxon>
        <taxon>Vertebrata</taxon>
        <taxon>Euteleostomi</taxon>
        <taxon>Actinopterygii</taxon>
        <taxon>Neopterygii</taxon>
        <taxon>Teleostei</taxon>
        <taxon>Ostariophysi</taxon>
        <taxon>Cypriniformes</taxon>
        <taxon>Cyprinidae</taxon>
        <taxon>Cyprininae</taxon>
        <taxon>Sinocyclocheilus</taxon>
    </lineage>
</organism>
<dbReference type="SMART" id="SM00314">
    <property type="entry name" value="RA"/>
    <property type="match status" value="1"/>
</dbReference>
<feature type="compositionally biased region" description="Low complexity" evidence="8">
    <location>
        <begin position="247"/>
        <end position="262"/>
    </location>
</feature>
<name>A0A673NNG6_9TELE</name>
<dbReference type="PROSITE" id="PS50200">
    <property type="entry name" value="RA"/>
    <property type="match status" value="1"/>
</dbReference>
<feature type="compositionally biased region" description="Low complexity" evidence="8">
    <location>
        <begin position="1307"/>
        <end position="1331"/>
    </location>
</feature>
<feature type="compositionally biased region" description="Low complexity" evidence="8">
    <location>
        <begin position="273"/>
        <end position="284"/>
    </location>
</feature>
<feature type="region of interest" description="Disordered" evidence="8">
    <location>
        <begin position="188"/>
        <end position="289"/>
    </location>
</feature>
<evidence type="ECO:0000313" key="11">
    <source>
        <dbReference type="Ensembl" id="ENSSRHP00000102811.1"/>
    </source>
</evidence>
<feature type="compositionally biased region" description="Polar residues" evidence="8">
    <location>
        <begin position="1074"/>
        <end position="1087"/>
    </location>
</feature>
<feature type="compositionally biased region" description="Low complexity" evidence="8">
    <location>
        <begin position="673"/>
        <end position="696"/>
    </location>
</feature>
<evidence type="ECO:0000256" key="1">
    <source>
        <dbReference type="ARBA" id="ARBA00004202"/>
    </source>
</evidence>
<dbReference type="GO" id="GO:0007165">
    <property type="term" value="P:signal transduction"/>
    <property type="evidence" value="ECO:0007669"/>
    <property type="project" value="InterPro"/>
</dbReference>
<feature type="compositionally biased region" description="Pro residues" evidence="8">
    <location>
        <begin position="875"/>
        <end position="895"/>
    </location>
</feature>
<feature type="compositionally biased region" description="Pro residues" evidence="8">
    <location>
        <begin position="919"/>
        <end position="929"/>
    </location>
</feature>
<feature type="region of interest" description="Disordered" evidence="8">
    <location>
        <begin position="769"/>
        <end position="1471"/>
    </location>
</feature>
<dbReference type="Ensembl" id="ENSSRHT00000105573.1">
    <property type="protein sequence ID" value="ENSSRHP00000102811.1"/>
    <property type="gene ID" value="ENSSRHG00000050299.1"/>
</dbReference>
<feature type="compositionally biased region" description="Polar residues" evidence="8">
    <location>
        <begin position="1278"/>
        <end position="1291"/>
    </location>
</feature>
<evidence type="ECO:0000256" key="3">
    <source>
        <dbReference type="ARBA" id="ARBA00022475"/>
    </source>
</evidence>
<comment type="similarity">
    <text evidence="7">Belongs to the MRL family.</text>
</comment>
<dbReference type="PANTHER" id="PTHR11243:SF15">
    <property type="entry name" value="RAS-ASSOCIATED AND PLECKSTRIN HOMOLOGY DOMAINS-CONTAINING PROTEIN 1"/>
    <property type="match status" value="1"/>
</dbReference>
<feature type="compositionally biased region" description="Polar residues" evidence="8">
    <location>
        <begin position="100"/>
        <end position="112"/>
    </location>
</feature>
<dbReference type="InterPro" id="IPR039664">
    <property type="entry name" value="GRB/APBB1IP"/>
</dbReference>
<dbReference type="InterPro" id="IPR011993">
    <property type="entry name" value="PH-like_dom_sf"/>
</dbReference>
<feature type="region of interest" description="Disordered" evidence="8">
    <location>
        <begin position="1"/>
        <end position="24"/>
    </location>
</feature>
<feature type="compositionally biased region" description="Polar residues" evidence="8">
    <location>
        <begin position="933"/>
        <end position="944"/>
    </location>
</feature>
<proteinExistence type="inferred from homology"/>
<evidence type="ECO:0000256" key="5">
    <source>
        <dbReference type="ARBA" id="ARBA00023136"/>
    </source>
</evidence>
<keyword evidence="6" id="KW-0206">Cytoskeleton</keyword>
<evidence type="ECO:0000313" key="12">
    <source>
        <dbReference type="Proteomes" id="UP000472270"/>
    </source>
</evidence>
<evidence type="ECO:0000259" key="10">
    <source>
        <dbReference type="PROSITE" id="PS50200"/>
    </source>
</evidence>
<dbReference type="PANTHER" id="PTHR11243">
    <property type="entry name" value="GROWTH FACTOR RECEPTOR-BOUND PROTEIN"/>
    <property type="match status" value="1"/>
</dbReference>
<feature type="compositionally biased region" description="Pro residues" evidence="8">
    <location>
        <begin position="1015"/>
        <end position="1040"/>
    </location>
</feature>
<feature type="region of interest" description="Disordered" evidence="8">
    <location>
        <begin position="100"/>
        <end position="174"/>
    </location>
</feature>
<keyword evidence="5" id="KW-0472">Membrane</keyword>
<dbReference type="FunFam" id="3.10.20.90:FF:000027">
    <property type="entry name" value="Ras association (RalGDS/AF-6) and pleckstrin homology domains 1"/>
    <property type="match status" value="1"/>
</dbReference>
<dbReference type="SMART" id="SM00233">
    <property type="entry name" value="PH"/>
    <property type="match status" value="1"/>
</dbReference>
<accession>A0A673NNG6</accession>
<dbReference type="Proteomes" id="UP000472270">
    <property type="component" value="Unassembled WGS sequence"/>
</dbReference>
<keyword evidence="3" id="KW-1003">Cell membrane</keyword>
<sequence>MEQFSDDELDHAAEEDSDKEDQDLDKMFGAWLGELDKLTKSLDDGRPEKVQKAPLRQETNMANMAYRFSIYNINEALNQGDAVDLDALMADLCSIEQELSTISKPSSASSRLGLTGDTKVRQKPPAGRSHSTKHTGSSSGGASSSGGSTSSSPRASPASTIRVGSSNSRPPLAANFSLDDITAQLEKASQSMDEAARQSSTSFGSAISAPYSSSTVRRPTSHHHHHHRRTGSVGTVTEHEVRSFVHSSRSSINSASASSMDSLDIEKPKSDPDGLQDGQDQPSSEHSYLDRETSLILKSIAGKPSHLLTKEEQAAKQKAEKIRVALEKIKEAQVKKLVIRVHLSDESSKTVMVDERQTVRQVLDCLLDKSHCGYSLDWSLVEIITELQIERIFEDHENLVENLLNWTRDSTNRLMFIERIEKYALFKNPQNYLLGRKETCEMADRNKEALLEECFCGSSISVPEMEGVLWLKDDGKKSWKKRYFLLRASGIYYVPKGKAKASRDLVCFLQLDHVNVYLGQDYRSKYKAPTDYCMVLKHPQIQKKSQYIKYLCCDDVRTLHQWVNGIRIAKYGKQLYLNYQEAMRRTEAAHDWSSLSSSSIKSGSSSSSLPESQSNHSSQSDSGVSETTSSGHVRSQSVVSSIFSEAWKRGNQADEPKMRMDGPPAQPTRASYPLQLPQLPQPLQSRSSYSGVSPVSPSSPPSPPAPPPLPNPTHHSTPVMFTKYSTLARLQNISQAPNHYKQTPLLAAQQQTMPPTPPPQCLKPVMNNMAETASSPPPPPLPPPPPEMPVPGSAMAVLKHAPLSPQYTPPPPPDEDQLPAPPYLHSNGYLPPPPPPEQLKYPPPLSPNGLQQFLAQKFPNMTYDFSPVQQDEEPPPPPPVCFSPPPQQSGPPAPPKTFTGGFLPQTAPKPAHGISSVSPVPPSLSPTPPATMKKQQSLSSGHSPNQPPPTLPKQYSLSSKAPSVSAPISPTQSLVKQIVNQFPDNPDGSKGPISPPVVKTKPKWQPGGQAQPQSPEFPPPPPESTLEFPPPPAPSPPPAPQTSGKTGSPIKKSPSTSSNSSTGSGGKKPPPTPQRNSSMKSTSSIEYQESKKVEDLVSMFAQTSQAPPSSFSTPSSTTGSPSKDSSTGLRAPPKPGKINLANLPLALQGKPGQYQQSSSDFPSPPPECDFPPPPPDSELLPPPPLPSELHTGAPKVAVVNPQPQHTSSSTSSWAQPQSPEFPPPPPESTLEFPPPPAPSPPPAPQPSGKMGSPIKKSPSTSSNSSTGSGGKKPPPTPQRNSSMKSTSSIEYQESKKVEDLVSMFAQTSQAPPSSFSTPSSTTGSPSKDSSTGLRAPPKPGKINLANLPLALQGKQGQYQQSSSDFPSPPPECDFPPPPPDSELLPPPPLPSELHTGAPKVAVVNPQPQHTSSSTSSWKQSSLKKVPPPTLHRHSSGPPESLVLSPPPQQMPLSSFNSQIPPTSPKASLSIQPNFLEDLNRTLKRKSMTRYGSLTSSRISAKLEPVTTMDDMALPPPPPELLLGQQKKGGYMSANISGYATLRRGPPPAPPKRDQNTKLTSEW</sequence>
<reference evidence="11" key="2">
    <citation type="submission" date="2025-09" db="UniProtKB">
        <authorList>
            <consortium name="Ensembl"/>
        </authorList>
    </citation>
    <scope>IDENTIFICATION</scope>
</reference>
<evidence type="ECO:0000256" key="8">
    <source>
        <dbReference type="SAM" id="MobiDB-lite"/>
    </source>
</evidence>
<dbReference type="PROSITE" id="PS50003">
    <property type="entry name" value="PH_DOMAIN"/>
    <property type="match status" value="1"/>
</dbReference>
<feature type="region of interest" description="Disordered" evidence="8">
    <location>
        <begin position="1537"/>
        <end position="1562"/>
    </location>
</feature>
<keyword evidence="12" id="KW-1185">Reference proteome</keyword>
<evidence type="ECO:0000256" key="2">
    <source>
        <dbReference type="ARBA" id="ARBA00004245"/>
    </source>
</evidence>
<feature type="compositionally biased region" description="Low complexity" evidence="8">
    <location>
        <begin position="1103"/>
        <end position="1127"/>
    </location>
</feature>
<feature type="region of interest" description="Disordered" evidence="8">
    <location>
        <begin position="595"/>
        <end position="637"/>
    </location>
</feature>
<keyword evidence="4" id="KW-0963">Cytoplasm</keyword>
<feature type="domain" description="PH" evidence="9">
    <location>
        <begin position="462"/>
        <end position="571"/>
    </location>
</feature>
<feature type="compositionally biased region" description="Low complexity" evidence="8">
    <location>
        <begin position="134"/>
        <end position="160"/>
    </location>
</feature>
<feature type="compositionally biased region" description="Polar residues" evidence="8">
    <location>
        <begin position="1455"/>
        <end position="1471"/>
    </location>
</feature>
<evidence type="ECO:0000259" key="9">
    <source>
        <dbReference type="PROSITE" id="PS50003"/>
    </source>
</evidence>
<feature type="region of interest" description="Disordered" evidence="8">
    <location>
        <begin position="649"/>
        <end position="718"/>
    </location>
</feature>
<feature type="compositionally biased region" description="Low complexity" evidence="8">
    <location>
        <begin position="1201"/>
        <end position="1218"/>
    </location>
</feature>
<dbReference type="Gene3D" id="3.10.20.90">
    <property type="entry name" value="Phosphatidylinositol 3-kinase Catalytic Subunit, Chain A, domain 1"/>
    <property type="match status" value="1"/>
</dbReference>
<feature type="compositionally biased region" description="Low complexity" evidence="8">
    <location>
        <begin position="1251"/>
        <end position="1266"/>
    </location>
</feature>
<dbReference type="InterPro" id="IPR029071">
    <property type="entry name" value="Ubiquitin-like_domsf"/>
</dbReference>
<dbReference type="Pfam" id="PF21989">
    <property type="entry name" value="RA_2"/>
    <property type="match status" value="1"/>
</dbReference>
<feature type="compositionally biased region" description="Acidic residues" evidence="8">
    <location>
        <begin position="1"/>
        <end position="23"/>
    </location>
</feature>
<feature type="compositionally biased region" description="Polar residues" evidence="8">
    <location>
        <begin position="188"/>
        <end position="205"/>
    </location>
</feature>
<feature type="compositionally biased region" description="Polar residues" evidence="8">
    <location>
        <begin position="626"/>
        <end position="637"/>
    </location>
</feature>
<feature type="compositionally biased region" description="Pro residues" evidence="8">
    <location>
        <begin position="1366"/>
        <end position="1390"/>
    </location>
</feature>
<feature type="compositionally biased region" description="Low complexity" evidence="8">
    <location>
        <begin position="1352"/>
        <end position="1365"/>
    </location>
</feature>
<dbReference type="SUPFAM" id="SSF54236">
    <property type="entry name" value="Ubiquitin-like"/>
    <property type="match status" value="1"/>
</dbReference>
<evidence type="ECO:0000256" key="7">
    <source>
        <dbReference type="ARBA" id="ARBA00038382"/>
    </source>
</evidence>
<evidence type="ECO:0000256" key="4">
    <source>
        <dbReference type="ARBA" id="ARBA00022490"/>
    </source>
</evidence>
<dbReference type="GO" id="GO:0005856">
    <property type="term" value="C:cytoskeleton"/>
    <property type="evidence" value="ECO:0007669"/>
    <property type="project" value="UniProtKB-SubCell"/>
</dbReference>
<reference evidence="11" key="1">
    <citation type="submission" date="2025-08" db="UniProtKB">
        <authorList>
            <consortium name="Ensembl"/>
        </authorList>
    </citation>
    <scope>IDENTIFICATION</scope>
</reference>
<feature type="compositionally biased region" description="Pro residues" evidence="8">
    <location>
        <begin position="1162"/>
        <end position="1186"/>
    </location>
</feature>
<feature type="compositionally biased region" description="Pro residues" evidence="8">
    <location>
        <begin position="775"/>
        <end position="789"/>
    </location>
</feature>
<feature type="compositionally biased region" description="Pro residues" evidence="8">
    <location>
        <begin position="1219"/>
        <end position="1245"/>
    </location>
</feature>
<dbReference type="InterPro" id="IPR001849">
    <property type="entry name" value="PH_domain"/>
</dbReference>
<dbReference type="InterPro" id="IPR000159">
    <property type="entry name" value="RA_dom"/>
</dbReference>
<feature type="compositionally biased region" description="Low complexity" evidence="8">
    <location>
        <begin position="595"/>
        <end position="625"/>
    </location>
</feature>
<dbReference type="SUPFAM" id="SSF50729">
    <property type="entry name" value="PH domain-like"/>
    <property type="match status" value="1"/>
</dbReference>
<dbReference type="Pfam" id="PF00169">
    <property type="entry name" value="PH"/>
    <property type="match status" value="1"/>
</dbReference>
<dbReference type="InterPro" id="IPR039665">
    <property type="entry name" value="PH_APBB1IP"/>
</dbReference>
<gene>
    <name evidence="11" type="primary">raph1a</name>
</gene>
<protein>
    <submittedName>
        <fullName evidence="11">Ras-associated and pleckstrin homology domains-containing protein 1-like</fullName>
    </submittedName>
</protein>
<dbReference type="Gene3D" id="2.30.29.30">
    <property type="entry name" value="Pleckstrin-homology domain (PH domain)/Phosphotyrosine-binding domain (PTB)"/>
    <property type="match status" value="1"/>
</dbReference>
<evidence type="ECO:0000256" key="6">
    <source>
        <dbReference type="ARBA" id="ARBA00023212"/>
    </source>
</evidence>
<dbReference type="GO" id="GO:0005886">
    <property type="term" value="C:plasma membrane"/>
    <property type="evidence" value="ECO:0007669"/>
    <property type="project" value="UniProtKB-SubCell"/>
</dbReference>
<dbReference type="CDD" id="cd01259">
    <property type="entry name" value="PH_APBB1IP"/>
    <property type="match status" value="1"/>
</dbReference>
<feature type="compositionally biased region" description="Polar residues" evidence="8">
    <location>
        <begin position="953"/>
        <end position="983"/>
    </location>
</feature>
<feature type="domain" description="Ras-associating" evidence="10">
    <location>
        <begin position="335"/>
        <end position="421"/>
    </location>
</feature>